<dbReference type="EMBL" id="VLKH01000001">
    <property type="protein sequence ID" value="TWH83616.1"/>
    <property type="molecule type" value="Genomic_DNA"/>
</dbReference>
<sequence>MSNKIIDEKNVYIEHVTQLIQENRIKTVIVCVNDNSNINRSRFVSVEHFMSSVVNSGIGLSSAVFAFDTKGELNDKVGGGYKGGFPSCVVKPDLSTFSIVPYLPNTARVIGDVYDSFGNLIEYTPRNVLKKVISLYKKEGITIRGAFEYEFFIFEKNNDLLKPIYNSIQCYSEVHEPVLIDIIQDIMNNLSAIGAGPEIANTEYASGQLEITNSPFYGVEIADMASYYKMTIKEIVKNKNLIATFMAKPKARQNGSGAHLHISFYDEDGNNLFSGNNFPDGLSDMCHHFIAGQLKHANGLCGLVNPTVNSYKRLEEYRFAPTSISWGYEHRGAMIRVPFARNQNTRIENKLPGSDTNPYITLAAVLAAGLDGIKNKIQSPNSCNGDTTYENYYERFPTTLIDAISQLKKDTYFKNIMGEEFINQYILLREYEWNRYMKHVSDWEISEYLEQI</sequence>
<dbReference type="SMART" id="SM01230">
    <property type="entry name" value="Gln-synt_C"/>
    <property type="match status" value="1"/>
</dbReference>
<dbReference type="GO" id="GO:0005737">
    <property type="term" value="C:cytoplasm"/>
    <property type="evidence" value="ECO:0007669"/>
    <property type="project" value="TreeGrafter"/>
</dbReference>
<dbReference type="InterPro" id="IPR008146">
    <property type="entry name" value="Gln_synth_cat_dom"/>
</dbReference>
<organism evidence="6 7">
    <name type="scientific">Sedimentibacter saalensis</name>
    <dbReference type="NCBI Taxonomy" id="130788"/>
    <lineage>
        <taxon>Bacteria</taxon>
        <taxon>Bacillati</taxon>
        <taxon>Bacillota</taxon>
        <taxon>Tissierellia</taxon>
        <taxon>Sedimentibacter</taxon>
    </lineage>
</organism>
<dbReference type="InterPro" id="IPR014746">
    <property type="entry name" value="Gln_synth/guanido_kin_cat_dom"/>
</dbReference>
<dbReference type="RefSeq" id="WP_170226063.1">
    <property type="nucleotide sequence ID" value="NZ_JBCFAR010000006.1"/>
</dbReference>
<evidence type="ECO:0000313" key="6">
    <source>
        <dbReference type="EMBL" id="TWH83616.1"/>
    </source>
</evidence>
<dbReference type="GO" id="GO:0006542">
    <property type="term" value="P:glutamine biosynthetic process"/>
    <property type="evidence" value="ECO:0007669"/>
    <property type="project" value="InterPro"/>
</dbReference>
<comment type="similarity">
    <text evidence="1 3 4">Belongs to the glutamine synthetase family.</text>
</comment>
<dbReference type="PANTHER" id="PTHR43407:SF1">
    <property type="entry name" value="LENGSIN"/>
    <property type="match status" value="1"/>
</dbReference>
<dbReference type="GO" id="GO:0016020">
    <property type="term" value="C:membrane"/>
    <property type="evidence" value="ECO:0007669"/>
    <property type="project" value="TreeGrafter"/>
</dbReference>
<dbReference type="SUPFAM" id="SSF54368">
    <property type="entry name" value="Glutamine synthetase, N-terminal domain"/>
    <property type="match status" value="1"/>
</dbReference>
<dbReference type="Gene3D" id="3.10.20.70">
    <property type="entry name" value="Glutamine synthetase, N-terminal domain"/>
    <property type="match status" value="1"/>
</dbReference>
<dbReference type="EC" id="6.3.1.2" evidence="2"/>
<protein>
    <recommendedName>
        <fullName evidence="2">glutamine synthetase</fullName>
        <ecNumber evidence="2">6.3.1.2</ecNumber>
    </recommendedName>
</protein>
<accession>A0A562JK85</accession>
<evidence type="ECO:0000259" key="5">
    <source>
        <dbReference type="PROSITE" id="PS51987"/>
    </source>
</evidence>
<dbReference type="InterPro" id="IPR036651">
    <property type="entry name" value="Gln_synt_N_sf"/>
</dbReference>
<dbReference type="PANTHER" id="PTHR43407">
    <property type="entry name" value="GLUTAMINE SYNTHETASE"/>
    <property type="match status" value="1"/>
</dbReference>
<reference evidence="6 7" key="1">
    <citation type="submission" date="2019-07" db="EMBL/GenBank/DDBJ databases">
        <title>Genomic Encyclopedia of Type Strains, Phase I: the one thousand microbial genomes (KMG-I) project.</title>
        <authorList>
            <person name="Kyrpides N."/>
        </authorList>
    </citation>
    <scope>NUCLEOTIDE SEQUENCE [LARGE SCALE GENOMIC DNA]</scope>
    <source>
        <strain evidence="6 7">DSM 13558</strain>
    </source>
</reference>
<comment type="caution">
    <text evidence="6">The sequence shown here is derived from an EMBL/GenBank/DDBJ whole genome shotgun (WGS) entry which is preliminary data.</text>
</comment>
<dbReference type="Proteomes" id="UP000315343">
    <property type="component" value="Unassembled WGS sequence"/>
</dbReference>
<evidence type="ECO:0000256" key="2">
    <source>
        <dbReference type="ARBA" id="ARBA00012937"/>
    </source>
</evidence>
<evidence type="ECO:0000256" key="1">
    <source>
        <dbReference type="ARBA" id="ARBA00009897"/>
    </source>
</evidence>
<dbReference type="AlphaFoldDB" id="A0A562JK85"/>
<dbReference type="GO" id="GO:0004356">
    <property type="term" value="F:glutamine synthetase activity"/>
    <property type="evidence" value="ECO:0007669"/>
    <property type="project" value="UniProtKB-EC"/>
</dbReference>
<gene>
    <name evidence="6" type="ORF">LY60_00227</name>
</gene>
<dbReference type="PROSITE" id="PS51987">
    <property type="entry name" value="GS_CATALYTIC"/>
    <property type="match status" value="1"/>
</dbReference>
<proteinExistence type="inferred from homology"/>
<evidence type="ECO:0000313" key="7">
    <source>
        <dbReference type="Proteomes" id="UP000315343"/>
    </source>
</evidence>
<keyword evidence="7" id="KW-1185">Reference proteome</keyword>
<evidence type="ECO:0000256" key="4">
    <source>
        <dbReference type="RuleBase" id="RU000384"/>
    </source>
</evidence>
<dbReference type="Pfam" id="PF00120">
    <property type="entry name" value="Gln-synt_C"/>
    <property type="match status" value="1"/>
</dbReference>
<dbReference type="SUPFAM" id="SSF55931">
    <property type="entry name" value="Glutamine synthetase/guanido kinase"/>
    <property type="match status" value="1"/>
</dbReference>
<evidence type="ECO:0000256" key="3">
    <source>
        <dbReference type="PROSITE-ProRule" id="PRU01331"/>
    </source>
</evidence>
<dbReference type="Gene3D" id="3.30.590.10">
    <property type="entry name" value="Glutamine synthetase/guanido kinase, catalytic domain"/>
    <property type="match status" value="1"/>
</dbReference>
<name>A0A562JK85_9FIRM</name>
<feature type="domain" description="GS catalytic" evidence="5">
    <location>
        <begin position="125"/>
        <end position="452"/>
    </location>
</feature>